<evidence type="ECO:0000256" key="5">
    <source>
        <dbReference type="ARBA" id="ARBA00022786"/>
    </source>
</evidence>
<evidence type="ECO:0000256" key="1">
    <source>
        <dbReference type="ARBA" id="ARBA00004141"/>
    </source>
</evidence>
<evidence type="ECO:0000256" key="9">
    <source>
        <dbReference type="SAM" id="MobiDB-lite"/>
    </source>
</evidence>
<dbReference type="PROSITE" id="PS50176">
    <property type="entry name" value="ARM_REPEAT"/>
    <property type="match status" value="3"/>
</dbReference>
<comment type="caution">
    <text evidence="12">The sequence shown here is derived from an EMBL/GenBank/DDBJ whole genome shotgun (WGS) entry which is preliminary data.</text>
</comment>
<dbReference type="SMART" id="SM00185">
    <property type="entry name" value="ARM"/>
    <property type="match status" value="5"/>
</dbReference>
<dbReference type="PROSITE" id="PS00221">
    <property type="entry name" value="MIP"/>
    <property type="match status" value="1"/>
</dbReference>
<dbReference type="InterPro" id="IPR000225">
    <property type="entry name" value="Armadillo"/>
</dbReference>
<evidence type="ECO:0000256" key="6">
    <source>
        <dbReference type="ARBA" id="ARBA00022989"/>
    </source>
</evidence>
<reference evidence="12 13" key="1">
    <citation type="submission" date="2019-11" db="EMBL/GenBank/DDBJ databases">
        <title>Whole genome sequence of Oryza granulata.</title>
        <authorList>
            <person name="Li W."/>
        </authorList>
    </citation>
    <scope>NUCLEOTIDE SEQUENCE [LARGE SCALE GENOMIC DNA]</scope>
    <source>
        <strain evidence="13">cv. Menghai</strain>
        <tissue evidence="12">Leaf</tissue>
    </source>
</reference>
<name>A0A6G1CG13_9ORYZ</name>
<dbReference type="AlphaFoldDB" id="A0A6G1CG13"/>
<dbReference type="OrthoDB" id="7537227at2759"/>
<keyword evidence="4" id="KW-0677">Repeat</keyword>
<dbReference type="InterPro" id="IPR058678">
    <property type="entry name" value="ARM_PUB"/>
</dbReference>
<feature type="domain" description="U-box" evidence="11">
    <location>
        <begin position="36"/>
        <end position="310"/>
    </location>
</feature>
<dbReference type="Pfam" id="PF00230">
    <property type="entry name" value="MIP"/>
    <property type="match status" value="1"/>
</dbReference>
<dbReference type="PRINTS" id="PR00783">
    <property type="entry name" value="MINTRINSICP"/>
</dbReference>
<dbReference type="InterPro" id="IPR000425">
    <property type="entry name" value="MIP"/>
</dbReference>
<evidence type="ECO:0000256" key="8">
    <source>
        <dbReference type="PROSITE-ProRule" id="PRU00259"/>
    </source>
</evidence>
<dbReference type="InterPro" id="IPR016024">
    <property type="entry name" value="ARM-type_fold"/>
</dbReference>
<dbReference type="SUPFAM" id="SSF48371">
    <property type="entry name" value="ARM repeat"/>
    <property type="match status" value="1"/>
</dbReference>
<evidence type="ECO:0000256" key="3">
    <source>
        <dbReference type="ARBA" id="ARBA00022692"/>
    </source>
</evidence>
<dbReference type="InterPro" id="IPR023271">
    <property type="entry name" value="Aquaporin-like"/>
</dbReference>
<keyword evidence="2" id="KW-0813">Transport</keyword>
<feature type="repeat" description="ARM" evidence="8">
    <location>
        <begin position="104"/>
        <end position="146"/>
    </location>
</feature>
<keyword evidence="5" id="KW-0833">Ubl conjugation pathway</keyword>
<protein>
    <recommendedName>
        <fullName evidence="11">U-box domain-containing protein</fullName>
    </recommendedName>
</protein>
<evidence type="ECO:0000313" key="12">
    <source>
        <dbReference type="EMBL" id="KAF0898991.1"/>
    </source>
</evidence>
<dbReference type="Gene3D" id="1.25.10.10">
    <property type="entry name" value="Leucine-rich Repeat Variant"/>
    <property type="match status" value="2"/>
</dbReference>
<dbReference type="PANTHER" id="PTHR23315">
    <property type="entry name" value="U BOX DOMAIN-CONTAINING"/>
    <property type="match status" value="1"/>
</dbReference>
<keyword evidence="3 10" id="KW-0812">Transmembrane</keyword>
<feature type="transmembrane region" description="Helical" evidence="10">
    <location>
        <begin position="459"/>
        <end position="480"/>
    </location>
</feature>
<dbReference type="GO" id="GO:0015267">
    <property type="term" value="F:channel activity"/>
    <property type="evidence" value="ECO:0007669"/>
    <property type="project" value="InterPro"/>
</dbReference>
<evidence type="ECO:0000256" key="2">
    <source>
        <dbReference type="ARBA" id="ARBA00022448"/>
    </source>
</evidence>
<keyword evidence="7 10" id="KW-0472">Membrane</keyword>
<evidence type="ECO:0000256" key="10">
    <source>
        <dbReference type="SAM" id="Phobius"/>
    </source>
</evidence>
<accession>A0A6G1CG13</accession>
<dbReference type="Pfam" id="PF25598">
    <property type="entry name" value="ARM_PUB"/>
    <property type="match status" value="1"/>
</dbReference>
<proteinExistence type="predicted"/>
<gene>
    <name evidence="12" type="ORF">E2562_012683</name>
</gene>
<feature type="compositionally biased region" description="Low complexity" evidence="9">
    <location>
        <begin position="12"/>
        <end position="22"/>
    </location>
</feature>
<feature type="region of interest" description="Disordered" evidence="9">
    <location>
        <begin position="1"/>
        <end position="22"/>
    </location>
</feature>
<dbReference type="GO" id="GO:0016020">
    <property type="term" value="C:membrane"/>
    <property type="evidence" value="ECO:0007669"/>
    <property type="project" value="UniProtKB-SubCell"/>
</dbReference>
<feature type="repeat" description="ARM" evidence="8">
    <location>
        <begin position="145"/>
        <end position="183"/>
    </location>
</feature>
<feature type="transmembrane region" description="Helical" evidence="10">
    <location>
        <begin position="373"/>
        <end position="396"/>
    </location>
</feature>
<feature type="repeat" description="ARM" evidence="8">
    <location>
        <begin position="62"/>
        <end position="104"/>
    </location>
</feature>
<evidence type="ECO:0000256" key="7">
    <source>
        <dbReference type="ARBA" id="ARBA00023136"/>
    </source>
</evidence>
<dbReference type="InterPro" id="IPR011989">
    <property type="entry name" value="ARM-like"/>
</dbReference>
<keyword evidence="6 10" id="KW-1133">Transmembrane helix</keyword>
<evidence type="ECO:0000313" key="13">
    <source>
        <dbReference type="Proteomes" id="UP000479710"/>
    </source>
</evidence>
<organism evidence="12 13">
    <name type="scientific">Oryza meyeriana var. granulata</name>
    <dbReference type="NCBI Taxonomy" id="110450"/>
    <lineage>
        <taxon>Eukaryota</taxon>
        <taxon>Viridiplantae</taxon>
        <taxon>Streptophyta</taxon>
        <taxon>Embryophyta</taxon>
        <taxon>Tracheophyta</taxon>
        <taxon>Spermatophyta</taxon>
        <taxon>Magnoliopsida</taxon>
        <taxon>Liliopsida</taxon>
        <taxon>Poales</taxon>
        <taxon>Poaceae</taxon>
        <taxon>BOP clade</taxon>
        <taxon>Oryzoideae</taxon>
        <taxon>Oryzeae</taxon>
        <taxon>Oryzinae</taxon>
        <taxon>Oryza</taxon>
        <taxon>Oryza meyeriana</taxon>
    </lineage>
</organism>
<dbReference type="PANTHER" id="PTHR23315:SF65">
    <property type="entry name" value="ARM REPEAT SUPERFAMILY PROTEIN"/>
    <property type="match status" value="1"/>
</dbReference>
<dbReference type="Proteomes" id="UP000479710">
    <property type="component" value="Unassembled WGS sequence"/>
</dbReference>
<dbReference type="SUPFAM" id="SSF81338">
    <property type="entry name" value="Aquaporin-like"/>
    <property type="match status" value="1"/>
</dbReference>
<evidence type="ECO:0000256" key="4">
    <source>
        <dbReference type="ARBA" id="ARBA00022737"/>
    </source>
</evidence>
<feature type="transmembrane region" description="Helical" evidence="10">
    <location>
        <begin position="528"/>
        <end position="546"/>
    </location>
</feature>
<dbReference type="FunFam" id="1.25.10.10:FF:000471">
    <property type="entry name" value="ARM repeat superfamily protein"/>
    <property type="match status" value="1"/>
</dbReference>
<dbReference type="EMBL" id="SPHZ02000009">
    <property type="protein sequence ID" value="KAF0898991.1"/>
    <property type="molecule type" value="Genomic_DNA"/>
</dbReference>
<feature type="transmembrane region" description="Helical" evidence="10">
    <location>
        <begin position="417"/>
        <end position="439"/>
    </location>
</feature>
<dbReference type="FunFam" id="1.25.10.10:FF:000570">
    <property type="entry name" value="Ubiquitin-protein ligase, expressed"/>
    <property type="match status" value="1"/>
</dbReference>
<evidence type="ECO:0000259" key="11">
    <source>
        <dbReference type="Pfam" id="PF25598"/>
    </source>
</evidence>
<dbReference type="Gene3D" id="1.20.1080.10">
    <property type="entry name" value="Glycerol uptake facilitator protein"/>
    <property type="match status" value="1"/>
</dbReference>
<dbReference type="InterPro" id="IPR022357">
    <property type="entry name" value="MIP_CS"/>
</dbReference>
<sequence length="585" mass="61611">MESPEDSPSRQPTTAAAAAERPSEAAALRALVDRVRAGEVEAAREVRRLTRASSRHRRKLAAAVEPLIAMLRSGAPEAGEAALLALLNLAVRDERNKTKIVDAGALDPLLGYLQSSDQNLQEYATAALLTLSASSTTKPIISASGAIPLLVKVLNEGNSQAKNDSVMALYNLSTVTDNLQTILSVQPIPSLIELLKGGKRSSKTADKCCALLESLLAFDQGRVALTSEEGGVLTIVEVLEEGSLQGREHAVGALLTMCESDRNKYRDIILNEGAIPGLLELTVHGTPKSRVKAHVLLDLLRNSPYSRSKLPADTLENIVSNIASQIDGEDRGGKAKKMLAEMVKQLVVEGLASFLVVFWSCVAALMQEMYRTLTFPMVCLVVALTVAFVLSWFGPAHFNPAVTVTFAAYRRFPFAKLPLYVAVQLAGSLLACLSVNGVMRPRDEHFYGTAPMAGHGSRLPFLMEFLASAVLMIVIATVATGSAGKTVGGIAIGAAVGGLGLVIGPVSGGSMNPARTLGPAIVLGRYDGVWIYVVAPVAGMLLGALLNRTVRRSHRIVAFLCGGGTLPARGSSVGIAGAHAVAVSV</sequence>
<comment type="subcellular location">
    <subcellularLocation>
        <location evidence="1">Membrane</location>
        <topology evidence="1">Multi-pass membrane protein</topology>
    </subcellularLocation>
</comment>
<keyword evidence="13" id="KW-1185">Reference proteome</keyword>
<feature type="transmembrane region" description="Helical" evidence="10">
    <location>
        <begin position="487"/>
        <end position="508"/>
    </location>
</feature>